<evidence type="ECO:0000313" key="2">
    <source>
        <dbReference type="Proteomes" id="UP000309848"/>
    </source>
</evidence>
<evidence type="ECO:0000313" key="1">
    <source>
        <dbReference type="EMBL" id="TGX41439.1"/>
    </source>
</evidence>
<reference evidence="1 2" key="1">
    <citation type="submission" date="2019-04" db="EMBL/GenBank/DDBJ databases">
        <title>Sphingomonas psychrotolerans sp. nov., isolated from soil in the Tianshan Mountains, Xinjiang, China.</title>
        <authorList>
            <person name="Luo Y."/>
            <person name="Sheng H."/>
        </authorList>
    </citation>
    <scope>NUCLEOTIDE SEQUENCE [LARGE SCALE GENOMIC DNA]</scope>
    <source>
        <strain evidence="1 2">KIS18-15</strain>
    </source>
</reference>
<protein>
    <submittedName>
        <fullName evidence="1">Phage tail assembly chaperone</fullName>
    </submittedName>
</protein>
<dbReference type="OrthoDB" id="7582980at2"/>
<dbReference type="RefSeq" id="WP_135985405.1">
    <property type="nucleotide sequence ID" value="NZ_JAASQM010000003.1"/>
</dbReference>
<name>A0A4S1WER5_9SPHN</name>
<gene>
    <name evidence="1" type="ORF">E5A74_12465</name>
</gene>
<dbReference type="AlphaFoldDB" id="A0A4S1WER5"/>
<dbReference type="Proteomes" id="UP000309848">
    <property type="component" value="Unassembled WGS sequence"/>
</dbReference>
<sequence length="66" mass="6926">MDSAQFCGAAVRLAGLAGLLFGWTPETFWRATPAELGALVRAVAGEAEAPPDPVEIARLKELFPDG</sequence>
<proteinExistence type="predicted"/>
<dbReference type="InterPro" id="IPR019056">
    <property type="entry name" value="Phage_TAC_6"/>
</dbReference>
<organism evidence="1 2">
    <name type="scientific">Sphingomonas naasensis</name>
    <dbReference type="NCBI Taxonomy" id="1344951"/>
    <lineage>
        <taxon>Bacteria</taxon>
        <taxon>Pseudomonadati</taxon>
        <taxon>Pseudomonadota</taxon>
        <taxon>Alphaproteobacteria</taxon>
        <taxon>Sphingomonadales</taxon>
        <taxon>Sphingomonadaceae</taxon>
        <taxon>Sphingomonas</taxon>
    </lineage>
</organism>
<dbReference type="Pfam" id="PF09550">
    <property type="entry name" value="Phage_TAC_6"/>
    <property type="match status" value="1"/>
</dbReference>
<dbReference type="EMBL" id="SRXU01000005">
    <property type="protein sequence ID" value="TGX41439.1"/>
    <property type="molecule type" value="Genomic_DNA"/>
</dbReference>
<keyword evidence="2" id="KW-1185">Reference proteome</keyword>
<comment type="caution">
    <text evidence="1">The sequence shown here is derived from an EMBL/GenBank/DDBJ whole genome shotgun (WGS) entry which is preliminary data.</text>
</comment>
<accession>A0A4S1WER5</accession>